<dbReference type="AlphaFoldDB" id="A0AAU7Z0V8"/>
<evidence type="ECO:0000256" key="2">
    <source>
        <dbReference type="ARBA" id="ARBA00023015"/>
    </source>
</evidence>
<dbReference type="PANTHER" id="PTHR30126:SF40">
    <property type="entry name" value="HTH-TYPE TRANSCRIPTIONAL REGULATOR GLTR"/>
    <property type="match status" value="1"/>
</dbReference>
<accession>A0AAU7Z0V8</accession>
<dbReference type="Pfam" id="PF00126">
    <property type="entry name" value="HTH_1"/>
    <property type="match status" value="1"/>
</dbReference>
<sequence>MKTGLNATNVRVFEAVARLQSVTLAAEELETSQPYVSKQIAVMEEQLAVQLFARVGRRLYLTQAGELLHQHTKVVVESLKEAEEMLSRAASASQKRLRIATSTTGMYMLPEWLAGFEKKVADLETTVLVTSGDEVERQVISGEADLGFIASRPRFRSFLVSVVAEDSLALAVQKDHPLATHSSVSLDELSKERFIVREPESASRALTERRIFQKRPDWRFRLQINHIDAIKSSLEEGLGISFISRRAIDRELQSGTLATIPVDGVDLRRPICMLTDAHKFGSKIAVRLAKHIASHASQNFRC</sequence>
<dbReference type="SUPFAM" id="SSF46785">
    <property type="entry name" value="Winged helix' DNA-binding domain"/>
    <property type="match status" value="1"/>
</dbReference>
<dbReference type="InterPro" id="IPR036388">
    <property type="entry name" value="WH-like_DNA-bd_sf"/>
</dbReference>
<dbReference type="Pfam" id="PF03466">
    <property type="entry name" value="LysR_substrate"/>
    <property type="match status" value="1"/>
</dbReference>
<keyword evidence="3" id="KW-0238">DNA-binding</keyword>
<keyword evidence="2" id="KW-0805">Transcription regulation</keyword>
<dbReference type="PANTHER" id="PTHR30126">
    <property type="entry name" value="HTH-TYPE TRANSCRIPTIONAL REGULATOR"/>
    <property type="match status" value="1"/>
</dbReference>
<dbReference type="InterPro" id="IPR005119">
    <property type="entry name" value="LysR_subst-bd"/>
</dbReference>
<keyword evidence="4" id="KW-0804">Transcription</keyword>
<organism evidence="6">
    <name type="scientific">Tunturiibacter gelidiferens</name>
    <dbReference type="NCBI Taxonomy" id="3069689"/>
    <lineage>
        <taxon>Bacteria</taxon>
        <taxon>Pseudomonadati</taxon>
        <taxon>Acidobacteriota</taxon>
        <taxon>Terriglobia</taxon>
        <taxon>Terriglobales</taxon>
        <taxon>Acidobacteriaceae</taxon>
        <taxon>Tunturiibacter</taxon>
    </lineage>
</organism>
<dbReference type="PRINTS" id="PR00039">
    <property type="entry name" value="HTHLYSR"/>
</dbReference>
<reference evidence="6" key="1">
    <citation type="submission" date="2023-08" db="EMBL/GenBank/DDBJ databases">
        <authorList>
            <person name="Messyasz A."/>
            <person name="Mannisto M.K."/>
            <person name="Kerkhof L.J."/>
            <person name="Haggblom M."/>
        </authorList>
    </citation>
    <scope>NUCLEOTIDE SEQUENCE</scope>
    <source>
        <strain evidence="6">M8UP39</strain>
    </source>
</reference>
<evidence type="ECO:0000313" key="6">
    <source>
        <dbReference type="EMBL" id="XCB22167.1"/>
    </source>
</evidence>
<dbReference type="InterPro" id="IPR000847">
    <property type="entry name" value="LysR_HTH_N"/>
</dbReference>
<dbReference type="SUPFAM" id="SSF53850">
    <property type="entry name" value="Periplasmic binding protein-like II"/>
    <property type="match status" value="1"/>
</dbReference>
<dbReference type="Gene3D" id="3.40.190.10">
    <property type="entry name" value="Periplasmic binding protein-like II"/>
    <property type="match status" value="2"/>
</dbReference>
<name>A0AAU7Z0V8_9BACT</name>
<protein>
    <submittedName>
        <fullName evidence="6">LysR family transcriptional regulator</fullName>
    </submittedName>
</protein>
<dbReference type="InterPro" id="IPR036390">
    <property type="entry name" value="WH_DNA-bd_sf"/>
</dbReference>
<gene>
    <name evidence="6" type="ORF">RBB81_21735</name>
</gene>
<evidence type="ECO:0000259" key="5">
    <source>
        <dbReference type="PROSITE" id="PS50931"/>
    </source>
</evidence>
<dbReference type="RefSeq" id="WP_353072164.1">
    <property type="nucleotide sequence ID" value="NZ_CP132938.1"/>
</dbReference>
<evidence type="ECO:0000256" key="3">
    <source>
        <dbReference type="ARBA" id="ARBA00023125"/>
    </source>
</evidence>
<dbReference type="GO" id="GO:0003700">
    <property type="term" value="F:DNA-binding transcription factor activity"/>
    <property type="evidence" value="ECO:0007669"/>
    <property type="project" value="InterPro"/>
</dbReference>
<dbReference type="GO" id="GO:0000976">
    <property type="term" value="F:transcription cis-regulatory region binding"/>
    <property type="evidence" value="ECO:0007669"/>
    <property type="project" value="TreeGrafter"/>
</dbReference>
<dbReference type="FunFam" id="1.10.10.10:FF:000001">
    <property type="entry name" value="LysR family transcriptional regulator"/>
    <property type="match status" value="1"/>
</dbReference>
<evidence type="ECO:0000256" key="1">
    <source>
        <dbReference type="ARBA" id="ARBA00009437"/>
    </source>
</evidence>
<dbReference type="EMBL" id="CP132938">
    <property type="protein sequence ID" value="XCB22167.1"/>
    <property type="molecule type" value="Genomic_DNA"/>
</dbReference>
<evidence type="ECO:0000256" key="4">
    <source>
        <dbReference type="ARBA" id="ARBA00023163"/>
    </source>
</evidence>
<comment type="similarity">
    <text evidence="1">Belongs to the LysR transcriptional regulatory family.</text>
</comment>
<dbReference type="PROSITE" id="PS50931">
    <property type="entry name" value="HTH_LYSR"/>
    <property type="match status" value="1"/>
</dbReference>
<dbReference type="Gene3D" id="1.10.10.10">
    <property type="entry name" value="Winged helix-like DNA-binding domain superfamily/Winged helix DNA-binding domain"/>
    <property type="match status" value="1"/>
</dbReference>
<dbReference type="KEGG" id="tgi:RBB81_21735"/>
<feature type="domain" description="HTH lysR-type" evidence="5">
    <location>
        <begin position="11"/>
        <end position="62"/>
    </location>
</feature>
<proteinExistence type="inferred from homology"/>
<reference evidence="6" key="2">
    <citation type="journal article" date="2024" name="Environ. Microbiol.">
        <title>Genome analysis and description of Tunturibacter gen. nov. expands the diversity of Terriglobia in tundra soils.</title>
        <authorList>
            <person name="Messyasz A."/>
            <person name="Mannisto M.K."/>
            <person name="Kerkhof L.J."/>
            <person name="Haggblom M.M."/>
        </authorList>
    </citation>
    <scope>NUCLEOTIDE SEQUENCE</scope>
    <source>
        <strain evidence="6">M8UP39</strain>
    </source>
</reference>